<evidence type="ECO:0008006" key="8">
    <source>
        <dbReference type="Google" id="ProtNLM"/>
    </source>
</evidence>
<keyword evidence="4" id="KW-1133">Transmembrane helix</keyword>
<evidence type="ECO:0000256" key="2">
    <source>
        <dbReference type="ARBA" id="ARBA00022737"/>
    </source>
</evidence>
<feature type="region of interest" description="Disordered" evidence="3">
    <location>
        <begin position="203"/>
        <end position="223"/>
    </location>
</feature>
<feature type="chain" id="PRO_5035472157" description="Kelch repeat-containing protein" evidence="5">
    <location>
        <begin position="30"/>
        <end position="631"/>
    </location>
</feature>
<comment type="caution">
    <text evidence="6">The sequence shown here is derived from an EMBL/GenBank/DDBJ whole genome shotgun (WGS) entry which is preliminary data.</text>
</comment>
<accession>A0A8K0T5J0</accession>
<gene>
    <name evidence="6" type="ORF">B0T11DRAFT_287075</name>
</gene>
<keyword evidence="4" id="KW-0472">Membrane</keyword>
<feature type="region of interest" description="Disordered" evidence="3">
    <location>
        <begin position="561"/>
        <end position="586"/>
    </location>
</feature>
<evidence type="ECO:0000256" key="5">
    <source>
        <dbReference type="SAM" id="SignalP"/>
    </source>
</evidence>
<protein>
    <recommendedName>
        <fullName evidence="8">Kelch repeat-containing protein</fullName>
    </recommendedName>
</protein>
<feature type="signal peptide" evidence="5">
    <location>
        <begin position="1"/>
        <end position="29"/>
    </location>
</feature>
<feature type="compositionally biased region" description="Polar residues" evidence="3">
    <location>
        <begin position="565"/>
        <end position="574"/>
    </location>
</feature>
<dbReference type="EMBL" id="JAGPXD010000005">
    <property type="protein sequence ID" value="KAH7353592.1"/>
    <property type="molecule type" value="Genomic_DNA"/>
</dbReference>
<keyword evidence="5" id="KW-0732">Signal</keyword>
<feature type="region of interest" description="Disordered" evidence="3">
    <location>
        <begin position="598"/>
        <end position="631"/>
    </location>
</feature>
<dbReference type="AlphaFoldDB" id="A0A8K0T5J0"/>
<sequence>MLVRPLTKPASCAAWCFLLFSTFAHVAHGLEERDPQVTPGPVDSFLEKRQVLTEQVSASEGFIQAPPDSVPTSQAIDPIEPSSSTVELVEPTNVPPVDEFKRRVYARAAAVGDFVYLDSGEVTQKGTGKGLVAVNGTLAIDLTKSWSTEDAQIVNNEYDSNGKQVLLIGALLVNESEGSFYTWGGRTAGAQPIRERSELWKFTPSSGGRGEWTDETPSGNDFTDRRRAMDVAAVSTPDKGFVFGGFSDEWTTKEAIGSIKGFTTFDYKTLKWEHHEEGPWATERVLIGGNAVFAPNLGPNGLIVILGGIKDVDGLGKTSGDYVSFGVIHFLDPVTMQWYSQNTSGTEPTGRKSFCAGGAAVDGGGFDIFVYGGRSESANTEYSDVSVLSLPGFHWTTVYGTPSTGRKRRDHTCAIIGGRHLMSWGGVRSTDSTENNNGLAWWDTVDEFKQGIGLFDMTTLEWKTQYSPDAGAYERHETISEFYAEGGGASTMEWSSEDVKALFGNSTGGNNGTDGNSEEPSSGGGGAPVGPIVGGVVGGVVVVAAVVAIFWFLRRRKRRNAEQPGVSTAPYTPASQPPAEVANNEWKSGAQGYYDYPVNAGTAPASELQGGYPDYGHQRSEMDGTGVYQGR</sequence>
<proteinExistence type="predicted"/>
<keyword evidence="1" id="KW-0880">Kelch repeat</keyword>
<evidence type="ECO:0000256" key="1">
    <source>
        <dbReference type="ARBA" id="ARBA00022441"/>
    </source>
</evidence>
<dbReference type="PANTHER" id="PTHR46093:SF18">
    <property type="entry name" value="FIBRONECTIN TYPE-III DOMAIN-CONTAINING PROTEIN"/>
    <property type="match status" value="1"/>
</dbReference>
<evidence type="ECO:0000256" key="4">
    <source>
        <dbReference type="SAM" id="Phobius"/>
    </source>
</evidence>
<organism evidence="6 7">
    <name type="scientific">Plectosphaerella cucumerina</name>
    <dbReference type="NCBI Taxonomy" id="40658"/>
    <lineage>
        <taxon>Eukaryota</taxon>
        <taxon>Fungi</taxon>
        <taxon>Dikarya</taxon>
        <taxon>Ascomycota</taxon>
        <taxon>Pezizomycotina</taxon>
        <taxon>Sordariomycetes</taxon>
        <taxon>Hypocreomycetidae</taxon>
        <taxon>Glomerellales</taxon>
        <taxon>Plectosphaerellaceae</taxon>
        <taxon>Plectosphaerella</taxon>
    </lineage>
</organism>
<reference evidence="6" key="1">
    <citation type="journal article" date="2021" name="Nat. Commun.">
        <title>Genetic determinants of endophytism in the Arabidopsis root mycobiome.</title>
        <authorList>
            <person name="Mesny F."/>
            <person name="Miyauchi S."/>
            <person name="Thiergart T."/>
            <person name="Pickel B."/>
            <person name="Atanasova L."/>
            <person name="Karlsson M."/>
            <person name="Huettel B."/>
            <person name="Barry K.W."/>
            <person name="Haridas S."/>
            <person name="Chen C."/>
            <person name="Bauer D."/>
            <person name="Andreopoulos W."/>
            <person name="Pangilinan J."/>
            <person name="LaButti K."/>
            <person name="Riley R."/>
            <person name="Lipzen A."/>
            <person name="Clum A."/>
            <person name="Drula E."/>
            <person name="Henrissat B."/>
            <person name="Kohler A."/>
            <person name="Grigoriev I.V."/>
            <person name="Martin F.M."/>
            <person name="Hacquard S."/>
        </authorList>
    </citation>
    <scope>NUCLEOTIDE SEQUENCE</scope>
    <source>
        <strain evidence="6">MPI-CAGE-AT-0016</strain>
    </source>
</reference>
<dbReference type="InterPro" id="IPR015915">
    <property type="entry name" value="Kelch-typ_b-propeller"/>
</dbReference>
<dbReference type="OrthoDB" id="540004at2759"/>
<dbReference type="PANTHER" id="PTHR46093">
    <property type="entry name" value="ACYL-COA-BINDING DOMAIN-CONTAINING PROTEIN 5"/>
    <property type="match status" value="1"/>
</dbReference>
<feature type="transmembrane region" description="Helical" evidence="4">
    <location>
        <begin position="532"/>
        <end position="553"/>
    </location>
</feature>
<name>A0A8K0T5J0_9PEZI</name>
<keyword evidence="2" id="KW-0677">Repeat</keyword>
<dbReference type="SUPFAM" id="SSF117281">
    <property type="entry name" value="Kelch motif"/>
    <property type="match status" value="1"/>
</dbReference>
<evidence type="ECO:0000313" key="7">
    <source>
        <dbReference type="Proteomes" id="UP000813385"/>
    </source>
</evidence>
<evidence type="ECO:0000313" key="6">
    <source>
        <dbReference type="EMBL" id="KAH7353592.1"/>
    </source>
</evidence>
<keyword evidence="4" id="KW-0812">Transmembrane</keyword>
<keyword evidence="7" id="KW-1185">Reference proteome</keyword>
<dbReference type="Gene3D" id="2.120.10.80">
    <property type="entry name" value="Kelch-type beta propeller"/>
    <property type="match status" value="1"/>
</dbReference>
<dbReference type="Proteomes" id="UP000813385">
    <property type="component" value="Unassembled WGS sequence"/>
</dbReference>
<evidence type="ECO:0000256" key="3">
    <source>
        <dbReference type="SAM" id="MobiDB-lite"/>
    </source>
</evidence>
<feature type="region of interest" description="Disordered" evidence="3">
    <location>
        <begin position="501"/>
        <end position="526"/>
    </location>
</feature>